<comment type="caution">
    <text evidence="1">The sequence shown here is derived from an EMBL/GenBank/DDBJ whole genome shotgun (WGS) entry which is preliminary data.</text>
</comment>
<proteinExistence type="predicted"/>
<evidence type="ECO:0000313" key="2">
    <source>
        <dbReference type="Proteomes" id="UP000029108"/>
    </source>
</evidence>
<gene>
    <name evidence="1" type="ORF">BBIA_0511</name>
</gene>
<evidence type="ECO:0000313" key="1">
    <source>
        <dbReference type="EMBL" id="KFI52216.1"/>
    </source>
</evidence>
<protein>
    <submittedName>
        <fullName evidence="1">Uncharacterized protein</fullName>
    </submittedName>
</protein>
<sequence length="115" mass="13759">MSRTWKDRPYRVMEAEAEHANRLMQYADIFQRHAPRCVPDVIGYAYAARGNVHIPARRMTLCRWVERSWSTDYGTNHRVREALNAAAIATNNGFDMRDWDDPVAYQRRRRWIEEF</sequence>
<dbReference type="Proteomes" id="UP000029108">
    <property type="component" value="Unassembled WGS sequence"/>
</dbReference>
<dbReference type="EMBL" id="JGYN01000006">
    <property type="protein sequence ID" value="KFI52216.1"/>
    <property type="molecule type" value="Genomic_DNA"/>
</dbReference>
<keyword evidence="2" id="KW-1185">Reference proteome</keyword>
<reference evidence="1 2" key="1">
    <citation type="submission" date="2014-03" db="EMBL/GenBank/DDBJ databases">
        <title>Genomics of Bifidobacteria.</title>
        <authorList>
            <person name="Ventura M."/>
            <person name="Milani C."/>
            <person name="Lugli G.A."/>
        </authorList>
    </citation>
    <scope>NUCLEOTIDE SEQUENCE [LARGE SCALE GENOMIC DNA]</scope>
    <source>
        <strain evidence="1 2">DSM 23969</strain>
    </source>
</reference>
<name>A0A087A0B6_9BIFI</name>
<organism evidence="1 2">
    <name type="scientific">Bifidobacterium biavatii DSM 23969</name>
    <dbReference type="NCBI Taxonomy" id="1437608"/>
    <lineage>
        <taxon>Bacteria</taxon>
        <taxon>Bacillati</taxon>
        <taxon>Actinomycetota</taxon>
        <taxon>Actinomycetes</taxon>
        <taxon>Bifidobacteriales</taxon>
        <taxon>Bifidobacteriaceae</taxon>
        <taxon>Bifidobacterium</taxon>
    </lineage>
</organism>
<accession>A0A087A0B6</accession>
<dbReference type="AlphaFoldDB" id="A0A087A0B6"/>